<organism evidence="2 3">
    <name type="scientific">Cryoendolithus antarcticus</name>
    <dbReference type="NCBI Taxonomy" id="1507870"/>
    <lineage>
        <taxon>Eukaryota</taxon>
        <taxon>Fungi</taxon>
        <taxon>Dikarya</taxon>
        <taxon>Ascomycota</taxon>
        <taxon>Pezizomycotina</taxon>
        <taxon>Dothideomycetes</taxon>
        <taxon>Dothideomycetidae</taxon>
        <taxon>Cladosporiales</taxon>
        <taxon>Cladosporiaceae</taxon>
        <taxon>Cryoendolithus</taxon>
    </lineage>
</organism>
<evidence type="ECO:0000313" key="2">
    <source>
        <dbReference type="EMBL" id="OQO07681.1"/>
    </source>
</evidence>
<dbReference type="Proteomes" id="UP000192596">
    <property type="component" value="Unassembled WGS sequence"/>
</dbReference>
<protein>
    <submittedName>
        <fullName evidence="2">Uncharacterized protein</fullName>
    </submittedName>
</protein>
<dbReference type="InParanoid" id="A0A1V8T8V2"/>
<keyword evidence="3" id="KW-1185">Reference proteome</keyword>
<comment type="caution">
    <text evidence="2">The sequence shown here is derived from an EMBL/GenBank/DDBJ whole genome shotgun (WGS) entry which is preliminary data.</text>
</comment>
<proteinExistence type="predicted"/>
<keyword evidence="1" id="KW-0732">Signal</keyword>
<reference evidence="3" key="1">
    <citation type="submission" date="2017-03" db="EMBL/GenBank/DDBJ databases">
        <title>Genomes of endolithic fungi from Antarctica.</title>
        <authorList>
            <person name="Coleine C."/>
            <person name="Masonjones S."/>
            <person name="Stajich J.E."/>
        </authorList>
    </citation>
    <scope>NUCLEOTIDE SEQUENCE [LARGE SCALE GENOMIC DNA]</scope>
    <source>
        <strain evidence="3">CCFEE 5527</strain>
    </source>
</reference>
<sequence length="271" mass="28697">MKVISLLVAIAFTAGVMAEASPKIKQKLTLCGYHGMSCAKAKRAADAVADALASAEPKIKSPLTLCGYHGMSCAKARSILSEVADAVDETATTVSARSADAEAAPKIKQKLTLCGYHGMSCAKSKRDAEAEPKIKSPLTRCGYQGISCKRSERGIDLVKADNPELFKDECFAEGGECHAVLKAAAAFHQVKREAEAEAKIKSPLTRCGYQGISCKRDEFAYEAAKVNGDPAAFEAEAACNAPDGDCTIAQRSLDNLEAVVNKAVADVYRLD</sequence>
<evidence type="ECO:0000256" key="1">
    <source>
        <dbReference type="SAM" id="SignalP"/>
    </source>
</evidence>
<feature type="signal peptide" evidence="1">
    <location>
        <begin position="1"/>
        <end position="18"/>
    </location>
</feature>
<dbReference type="AlphaFoldDB" id="A0A1V8T8V2"/>
<gene>
    <name evidence="2" type="ORF">B0A48_07378</name>
</gene>
<accession>A0A1V8T8V2</accession>
<dbReference type="EMBL" id="NAJO01000014">
    <property type="protein sequence ID" value="OQO07681.1"/>
    <property type="molecule type" value="Genomic_DNA"/>
</dbReference>
<name>A0A1V8T8V2_9PEZI</name>
<feature type="chain" id="PRO_5012664034" evidence="1">
    <location>
        <begin position="19"/>
        <end position="271"/>
    </location>
</feature>
<dbReference type="OrthoDB" id="3641074at2759"/>
<evidence type="ECO:0000313" key="3">
    <source>
        <dbReference type="Proteomes" id="UP000192596"/>
    </source>
</evidence>